<sequence>MKIIYHCYGGAHSSVTAASIHLGLLPVDRVPVLKEFWEIPFYDRQENDEHGHIFFMGLDESGNEIYFSACRGRPLVFQSVFKGLAGIFDIPQEEYLLVDVMKNVNWTMKLGGYLSRRCGYTKIGRPIVTLGTQAAYLQVINLVRKVKKTIGGNVEKNTILQQQ</sequence>
<comment type="caution">
    <text evidence="1">The sequence shown here is derived from an EMBL/GenBank/DDBJ whole genome shotgun (WGS) entry which is preliminary data.</text>
</comment>
<dbReference type="AlphaFoldDB" id="A0A9X4H161"/>
<dbReference type="InterPro" id="IPR021525">
    <property type="entry name" value="DUF3189"/>
</dbReference>
<proteinExistence type="predicted"/>
<dbReference type="Pfam" id="PF11385">
    <property type="entry name" value="DUF3189"/>
    <property type="match status" value="1"/>
</dbReference>
<dbReference type="EMBL" id="JAKOAV010000004">
    <property type="protein sequence ID" value="MDF9407366.1"/>
    <property type="molecule type" value="Genomic_DNA"/>
</dbReference>
<organism evidence="1 2">
    <name type="scientific">Pelotomaculum isophthalicicum JI</name>
    <dbReference type="NCBI Taxonomy" id="947010"/>
    <lineage>
        <taxon>Bacteria</taxon>
        <taxon>Bacillati</taxon>
        <taxon>Bacillota</taxon>
        <taxon>Clostridia</taxon>
        <taxon>Eubacteriales</taxon>
        <taxon>Desulfotomaculaceae</taxon>
        <taxon>Pelotomaculum</taxon>
    </lineage>
</organism>
<reference evidence="1" key="1">
    <citation type="submission" date="2022-02" db="EMBL/GenBank/DDBJ databases">
        <authorList>
            <person name="Leng L."/>
        </authorList>
    </citation>
    <scope>NUCLEOTIDE SEQUENCE</scope>
    <source>
        <strain evidence="1">JI</strain>
    </source>
</reference>
<dbReference type="RefSeq" id="WP_277442596.1">
    <property type="nucleotide sequence ID" value="NZ_JAKOAV010000004.1"/>
</dbReference>
<name>A0A9X4H161_9FIRM</name>
<accession>A0A9X4H161</accession>
<protein>
    <submittedName>
        <fullName evidence="1">DUF3189 family protein</fullName>
    </submittedName>
</protein>
<dbReference type="Proteomes" id="UP001154312">
    <property type="component" value="Unassembled WGS sequence"/>
</dbReference>
<keyword evidence="2" id="KW-1185">Reference proteome</keyword>
<gene>
    <name evidence="1" type="ORF">L7E55_03165</name>
</gene>
<evidence type="ECO:0000313" key="1">
    <source>
        <dbReference type="EMBL" id="MDF9407366.1"/>
    </source>
</evidence>
<evidence type="ECO:0000313" key="2">
    <source>
        <dbReference type="Proteomes" id="UP001154312"/>
    </source>
</evidence>